<dbReference type="Proteomes" id="UP000594638">
    <property type="component" value="Unassembled WGS sequence"/>
</dbReference>
<protein>
    <submittedName>
        <fullName evidence="1">DETOXIFICATION 19-like</fullName>
    </submittedName>
</protein>
<evidence type="ECO:0000313" key="1">
    <source>
        <dbReference type="EMBL" id="CAA2966617.1"/>
    </source>
</evidence>
<comment type="caution">
    <text evidence="1">The sequence shown here is derived from an EMBL/GenBank/DDBJ whole genome shotgun (WGS) entry which is preliminary data.</text>
</comment>
<dbReference type="Gramene" id="OE9A046903T1">
    <property type="protein sequence ID" value="OE9A046903C1"/>
    <property type="gene ID" value="OE9A046903"/>
</dbReference>
<sequence length="77" mass="8629">MRKLGKWVGEIEKLSSYDAEEETSSPLENNAAERWWSKIIDVDEVGLSGALETLCGRGYGAKQYRMLGIYLQASCII</sequence>
<name>A0A8S0QR84_OLEEU</name>
<dbReference type="OrthoDB" id="2126698at2759"/>
<keyword evidence="2" id="KW-1185">Reference proteome</keyword>
<proteinExistence type="predicted"/>
<gene>
    <name evidence="1" type="ORF">OLEA9_A046903</name>
</gene>
<organism evidence="1 2">
    <name type="scientific">Olea europaea subsp. europaea</name>
    <dbReference type="NCBI Taxonomy" id="158383"/>
    <lineage>
        <taxon>Eukaryota</taxon>
        <taxon>Viridiplantae</taxon>
        <taxon>Streptophyta</taxon>
        <taxon>Embryophyta</taxon>
        <taxon>Tracheophyta</taxon>
        <taxon>Spermatophyta</taxon>
        <taxon>Magnoliopsida</taxon>
        <taxon>eudicotyledons</taxon>
        <taxon>Gunneridae</taxon>
        <taxon>Pentapetalae</taxon>
        <taxon>asterids</taxon>
        <taxon>lamiids</taxon>
        <taxon>Lamiales</taxon>
        <taxon>Oleaceae</taxon>
        <taxon>Oleeae</taxon>
        <taxon>Olea</taxon>
    </lineage>
</organism>
<evidence type="ECO:0000313" key="2">
    <source>
        <dbReference type="Proteomes" id="UP000594638"/>
    </source>
</evidence>
<accession>A0A8S0QR84</accession>
<dbReference type="EMBL" id="CACTIH010001864">
    <property type="protein sequence ID" value="CAA2966617.1"/>
    <property type="molecule type" value="Genomic_DNA"/>
</dbReference>
<reference evidence="1 2" key="1">
    <citation type="submission" date="2019-12" db="EMBL/GenBank/DDBJ databases">
        <authorList>
            <person name="Alioto T."/>
            <person name="Alioto T."/>
            <person name="Gomez Garrido J."/>
        </authorList>
    </citation>
    <scope>NUCLEOTIDE SEQUENCE [LARGE SCALE GENOMIC DNA]</scope>
</reference>
<dbReference type="AlphaFoldDB" id="A0A8S0QR84"/>